<dbReference type="GO" id="GO:0004252">
    <property type="term" value="F:serine-type endopeptidase activity"/>
    <property type="evidence" value="ECO:0007669"/>
    <property type="project" value="InterPro"/>
</dbReference>
<proteinExistence type="predicted"/>
<evidence type="ECO:0000313" key="2">
    <source>
        <dbReference type="EMBL" id="MSU03428.1"/>
    </source>
</evidence>
<dbReference type="Gene3D" id="3.40.50.200">
    <property type="entry name" value="Peptidase S8/S53 domain"/>
    <property type="match status" value="1"/>
</dbReference>
<gene>
    <name evidence="2" type="ORF">FYJ83_18385</name>
</gene>
<name>A0A6N7Y4Q5_9FIRM</name>
<keyword evidence="3" id="KW-1185">Reference proteome</keyword>
<reference evidence="2 3" key="1">
    <citation type="submission" date="2019-09" db="EMBL/GenBank/DDBJ databases">
        <title>In-depth cultivation of the pig gut microbiome towards novel bacterial diversity and tailored functional studies.</title>
        <authorList>
            <person name="Wylensek D."/>
            <person name="Hitch T.C.A."/>
            <person name="Clavel T."/>
        </authorList>
    </citation>
    <scope>NUCLEOTIDE SEQUENCE [LARGE SCALE GENOMIC DNA]</scope>
    <source>
        <strain evidence="2 3">WCA3-693-APC-4?</strain>
    </source>
</reference>
<dbReference type="AlphaFoldDB" id="A0A6N7Y4Q5"/>
<dbReference type="InterPro" id="IPR000209">
    <property type="entry name" value="Peptidase_S8/S53_dom"/>
</dbReference>
<dbReference type="Pfam" id="PF00082">
    <property type="entry name" value="Peptidase_S8"/>
    <property type="match status" value="1"/>
</dbReference>
<dbReference type="EMBL" id="VUNQ01000073">
    <property type="protein sequence ID" value="MSU03428.1"/>
    <property type="molecule type" value="Genomic_DNA"/>
</dbReference>
<evidence type="ECO:0000259" key="1">
    <source>
        <dbReference type="Pfam" id="PF00082"/>
    </source>
</evidence>
<dbReference type="InterPro" id="IPR036852">
    <property type="entry name" value="Peptidase_S8/S53_dom_sf"/>
</dbReference>
<organism evidence="2 3">
    <name type="scientific">Tissierella pigra</name>
    <dbReference type="NCBI Taxonomy" id="2607614"/>
    <lineage>
        <taxon>Bacteria</taxon>
        <taxon>Bacillati</taxon>
        <taxon>Bacillota</taxon>
        <taxon>Tissierellia</taxon>
        <taxon>Tissierellales</taxon>
        <taxon>Tissierellaceae</taxon>
        <taxon>Tissierella</taxon>
    </lineage>
</organism>
<feature type="domain" description="Peptidase S8/S53" evidence="1">
    <location>
        <begin position="8"/>
        <end position="156"/>
    </location>
</feature>
<evidence type="ECO:0000313" key="3">
    <source>
        <dbReference type="Proteomes" id="UP000469523"/>
    </source>
</evidence>
<comment type="caution">
    <text evidence="2">The sequence shown here is derived from an EMBL/GenBank/DDBJ whole genome shotgun (WGS) entry which is preliminary data.</text>
</comment>
<sequence>MVMNMRMLKVAFIDDGINENDISYKRGHKFFHYIVKEDSVIESNDKIVNSESHGTLCASVFVKYAPDCNIYDINISPNEKDSINVRNVNIALQWCVGNDIHLISMSLGILSMIDISELRNIIDTINLKGIILVASCSNTNKVTYPASLDNVLGVRYDSQYSLKNGEYYFFNSAFDGIDITTSLPVDHPLQYLENQNIKMTNSFAVPYIASRVCHYLMQGMDMIEIRKELIKRSKHIDCRGYYEFLKEIIPKSCETLMNDIPIIGIVVNRKLKDSIQHDLKELFREEGYLCALLDDKNDISKIEFSREWENQYNISTDEMISLIINSNIIDVLLVVITVEEFEKYIEKKLFDMYLVPHQLSMSNDSKIIDYTATYDVKVIFSKIIKMFDW</sequence>
<dbReference type="SUPFAM" id="SSF52743">
    <property type="entry name" value="Subtilisin-like"/>
    <property type="match status" value="1"/>
</dbReference>
<protein>
    <submittedName>
        <fullName evidence="2">S8 family serine peptidase</fullName>
    </submittedName>
</protein>
<dbReference type="Proteomes" id="UP000469523">
    <property type="component" value="Unassembled WGS sequence"/>
</dbReference>
<accession>A0A6N7Y4Q5</accession>
<dbReference type="GO" id="GO:0006508">
    <property type="term" value="P:proteolysis"/>
    <property type="evidence" value="ECO:0007669"/>
    <property type="project" value="InterPro"/>
</dbReference>